<organism evidence="1 2">
    <name type="scientific">Sinorhizobium meliloti (strain SM11)</name>
    <dbReference type="NCBI Taxonomy" id="707241"/>
    <lineage>
        <taxon>Bacteria</taxon>
        <taxon>Pseudomonadati</taxon>
        <taxon>Pseudomonadota</taxon>
        <taxon>Alphaproteobacteria</taxon>
        <taxon>Hyphomicrobiales</taxon>
        <taxon>Rhizobiaceae</taxon>
        <taxon>Sinorhizobium/Ensifer group</taxon>
        <taxon>Sinorhizobium</taxon>
    </lineage>
</organism>
<reference evidence="1 2" key="1">
    <citation type="journal article" date="2011" name="J. Biotechnol.">
        <title>The complete genome sequence of the dominant Sinorhizobium meliloti field isolate SM11 extends the S. meliloti pan-genome.</title>
        <authorList>
            <person name="Schneiker-Bekel S."/>
            <person name="Wibberg D."/>
            <person name="Bekel T."/>
            <person name="Blom J."/>
            <person name="Linke B."/>
            <person name="Neuweger H."/>
            <person name="Stiens M."/>
            <person name="Vorholter F.J."/>
            <person name="Weidner S."/>
            <person name="Goesmann A."/>
            <person name="Puhler A."/>
            <person name="Schluter A."/>
        </authorList>
    </citation>
    <scope>NUCLEOTIDE SEQUENCE [LARGE SCALE GENOMIC DNA]</scope>
    <source>
        <strain evidence="1 2">SM11</strain>
        <plasmid evidence="2">pSmeSM11d</plasmid>
    </source>
</reference>
<protein>
    <submittedName>
        <fullName evidence="1">Uncharacterized protein</fullName>
    </submittedName>
</protein>
<proteinExistence type="predicted"/>
<dbReference type="PATRIC" id="fig|707241.3.peg.6770"/>
<dbReference type="Proteomes" id="UP000009045">
    <property type="component" value="Plasmid pSmeSM11d"/>
</dbReference>
<dbReference type="AlphaFoldDB" id="F7XH90"/>
<gene>
    <name evidence="1" type="ordered locus">SM11_pD1084</name>
</gene>
<name>F7XH90_SINMM</name>
<geneLocation type="plasmid" evidence="1 2">
    <name>pSmeSM11d</name>
</geneLocation>
<sequence length="46" mass="4852">MLAHVGFCSRLEALALLLGLKQSVIIFLGRASKNVTPQTGALVDQA</sequence>
<dbReference type="EMBL" id="CP001832">
    <property type="protein sequence ID" value="AEH83916.1"/>
    <property type="molecule type" value="Genomic_DNA"/>
</dbReference>
<dbReference type="HOGENOM" id="CLU_3189073_0_0_5"/>
<accession>F7XH90</accession>
<dbReference type="KEGG" id="smx:SM11_pD1084"/>
<keyword evidence="1" id="KW-0614">Plasmid</keyword>
<evidence type="ECO:0000313" key="2">
    <source>
        <dbReference type="Proteomes" id="UP000009045"/>
    </source>
</evidence>
<evidence type="ECO:0000313" key="1">
    <source>
        <dbReference type="EMBL" id="AEH83916.1"/>
    </source>
</evidence>